<dbReference type="SMART" id="SM00530">
    <property type="entry name" value="HTH_XRE"/>
    <property type="match status" value="1"/>
</dbReference>
<comment type="caution">
    <text evidence="4">The sequence shown here is derived from an EMBL/GenBank/DDBJ whole genome shotgun (WGS) entry which is preliminary data.</text>
</comment>
<dbReference type="CDD" id="cd00093">
    <property type="entry name" value="HTH_XRE"/>
    <property type="match status" value="1"/>
</dbReference>
<dbReference type="STRING" id="1157490.EL26_20090"/>
<evidence type="ECO:0000256" key="1">
    <source>
        <dbReference type="ARBA" id="ARBA00023125"/>
    </source>
</evidence>
<dbReference type="AlphaFoldDB" id="A0A074M6I2"/>
<name>A0A074M6I2_9BACL</name>
<keyword evidence="5" id="KW-1185">Reference proteome</keyword>
<dbReference type="PROSITE" id="PS50005">
    <property type="entry name" value="TPR"/>
    <property type="match status" value="1"/>
</dbReference>
<dbReference type="PROSITE" id="PS50943">
    <property type="entry name" value="HTH_CROC1"/>
    <property type="match status" value="1"/>
</dbReference>
<dbReference type="GO" id="GO:0003700">
    <property type="term" value="F:DNA-binding transcription factor activity"/>
    <property type="evidence" value="ECO:0007669"/>
    <property type="project" value="TreeGrafter"/>
</dbReference>
<dbReference type="SUPFAM" id="SSF47413">
    <property type="entry name" value="lambda repressor-like DNA-binding domains"/>
    <property type="match status" value="1"/>
</dbReference>
<dbReference type="GO" id="GO:0003677">
    <property type="term" value="F:DNA binding"/>
    <property type="evidence" value="ECO:0007669"/>
    <property type="project" value="UniProtKB-KW"/>
</dbReference>
<feature type="domain" description="HTH cro/C1-type" evidence="3">
    <location>
        <begin position="8"/>
        <end position="62"/>
    </location>
</feature>
<evidence type="ECO:0000313" key="5">
    <source>
        <dbReference type="Proteomes" id="UP000027931"/>
    </source>
</evidence>
<dbReference type="Gene3D" id="1.10.260.40">
    <property type="entry name" value="lambda repressor-like DNA-binding domains"/>
    <property type="match status" value="1"/>
</dbReference>
<protein>
    <recommendedName>
        <fullName evidence="3">HTH cro/C1-type domain-containing protein</fullName>
    </recommendedName>
</protein>
<dbReference type="RefSeq" id="WP_052036584.1">
    <property type="nucleotide sequence ID" value="NZ_JMIR01000035.1"/>
</dbReference>
<dbReference type="InterPro" id="IPR019734">
    <property type="entry name" value="TPR_rpt"/>
</dbReference>
<dbReference type="SMART" id="SM00028">
    <property type="entry name" value="TPR"/>
    <property type="match status" value="6"/>
</dbReference>
<dbReference type="OrthoDB" id="9812495at2"/>
<dbReference type="EMBL" id="JMIR01000035">
    <property type="protein sequence ID" value="KEO81587.1"/>
    <property type="molecule type" value="Genomic_DNA"/>
</dbReference>
<keyword evidence="2" id="KW-0802">TPR repeat</keyword>
<dbReference type="InterPro" id="IPR001387">
    <property type="entry name" value="Cro/C1-type_HTH"/>
</dbReference>
<dbReference type="InterPro" id="IPR010982">
    <property type="entry name" value="Lambda_DNA-bd_dom_sf"/>
</dbReference>
<keyword evidence="1" id="KW-0238">DNA-binding</keyword>
<reference evidence="4 5" key="1">
    <citation type="journal article" date="2013" name="Int. J. Syst. Evol. Microbiol.">
        <title>Tumebacillus flagellatus sp. nov., an alpha-amylase/pullulanase-producing bacterium isolated from cassava wastewater.</title>
        <authorList>
            <person name="Wang Q."/>
            <person name="Xie N."/>
            <person name="Qin Y."/>
            <person name="Shen N."/>
            <person name="Zhu J."/>
            <person name="Mi H."/>
            <person name="Huang R."/>
        </authorList>
    </citation>
    <scope>NUCLEOTIDE SEQUENCE [LARGE SCALE GENOMIC DNA]</scope>
    <source>
        <strain evidence="4 5">GST4</strain>
    </source>
</reference>
<dbReference type="Proteomes" id="UP000027931">
    <property type="component" value="Unassembled WGS sequence"/>
</dbReference>
<sequence length="413" mass="47073">MTSLGEKIKLCREARGFTQRELAERADVSPATVSAVENGRFVPTPDVVHRIAAELGLPFYELAELIPSPKLDTLLEIATVYLSNRDNVRALQTLHRAQTEHPTMLEYQRDELTMIEANCLIYFPESRMQGIETFYALSRKLEGNAHTDLRLAFRVQNGLGAAWYLHQDFVTALHHYARALEILKSLPEPGHKLLATAHYNTGDCLRWLGRDHEAILHLQQAIEPLTKLRNFFMLGSCYFSLGVSYKNLGLMPQAVQAFRNAVPLMQQAKSKLFEMRCRSYVAFFDPEQTDDAVAVFEQELRELEDTLTPQYRGLVHTRMAKVHLDRGDLEQAQAALEKAEGLLSGLPPRGEHAYFLLNCALYHMAREDYDAASRYAFEATDLYASLRFFLAELQESLRIGKEAVFRMRQEVTS</sequence>
<evidence type="ECO:0000256" key="2">
    <source>
        <dbReference type="PROSITE-ProRule" id="PRU00339"/>
    </source>
</evidence>
<evidence type="ECO:0000313" key="4">
    <source>
        <dbReference type="EMBL" id="KEO81587.1"/>
    </source>
</evidence>
<dbReference type="Pfam" id="PF01381">
    <property type="entry name" value="HTH_3"/>
    <property type="match status" value="1"/>
</dbReference>
<feature type="repeat" description="TPR" evidence="2">
    <location>
        <begin position="235"/>
        <end position="268"/>
    </location>
</feature>
<proteinExistence type="predicted"/>
<dbReference type="Gene3D" id="1.25.40.10">
    <property type="entry name" value="Tetratricopeptide repeat domain"/>
    <property type="match status" value="2"/>
</dbReference>
<dbReference type="Pfam" id="PF13424">
    <property type="entry name" value="TPR_12"/>
    <property type="match status" value="1"/>
</dbReference>
<dbReference type="InterPro" id="IPR011990">
    <property type="entry name" value="TPR-like_helical_dom_sf"/>
</dbReference>
<gene>
    <name evidence="4" type="ORF">EL26_20090</name>
</gene>
<dbReference type="GO" id="GO:0005829">
    <property type="term" value="C:cytosol"/>
    <property type="evidence" value="ECO:0007669"/>
    <property type="project" value="TreeGrafter"/>
</dbReference>
<dbReference type="InterPro" id="IPR050807">
    <property type="entry name" value="TransReg_Diox_bact_type"/>
</dbReference>
<evidence type="ECO:0000259" key="3">
    <source>
        <dbReference type="PROSITE" id="PS50943"/>
    </source>
</evidence>
<dbReference type="eggNOG" id="ENOG5033DKY">
    <property type="taxonomic scope" value="Bacteria"/>
</dbReference>
<accession>A0A074M6I2</accession>
<dbReference type="PANTHER" id="PTHR46797:SF1">
    <property type="entry name" value="METHYLPHOSPHONATE SYNTHASE"/>
    <property type="match status" value="1"/>
</dbReference>
<organism evidence="4 5">
    <name type="scientific">Tumebacillus flagellatus</name>
    <dbReference type="NCBI Taxonomy" id="1157490"/>
    <lineage>
        <taxon>Bacteria</taxon>
        <taxon>Bacillati</taxon>
        <taxon>Bacillota</taxon>
        <taxon>Bacilli</taxon>
        <taxon>Bacillales</taxon>
        <taxon>Alicyclobacillaceae</taxon>
        <taxon>Tumebacillus</taxon>
    </lineage>
</organism>
<dbReference type="SUPFAM" id="SSF48452">
    <property type="entry name" value="TPR-like"/>
    <property type="match status" value="1"/>
</dbReference>
<dbReference type="PANTHER" id="PTHR46797">
    <property type="entry name" value="HTH-TYPE TRANSCRIPTIONAL REGULATOR"/>
    <property type="match status" value="1"/>
</dbReference>